<dbReference type="EMBL" id="NWBP01000016">
    <property type="protein sequence ID" value="PCC83105.1"/>
    <property type="molecule type" value="Genomic_DNA"/>
</dbReference>
<protein>
    <recommendedName>
        <fullName evidence="3">Transcriptional regulator</fullName>
    </recommendedName>
</protein>
<organism evidence="1 2">
    <name type="scientific">Corynebacterium accolens</name>
    <dbReference type="NCBI Taxonomy" id="38284"/>
    <lineage>
        <taxon>Bacteria</taxon>
        <taxon>Bacillati</taxon>
        <taxon>Actinomycetota</taxon>
        <taxon>Actinomycetes</taxon>
        <taxon>Mycobacteriales</taxon>
        <taxon>Corynebacteriaceae</taxon>
        <taxon>Corynebacterium</taxon>
    </lineage>
</organism>
<gene>
    <name evidence="1" type="ORF">COM45_04730</name>
</gene>
<name>A0A2A4AH55_9CORY</name>
<evidence type="ECO:0000313" key="1">
    <source>
        <dbReference type="EMBL" id="PCC83105.1"/>
    </source>
</evidence>
<evidence type="ECO:0008006" key="3">
    <source>
        <dbReference type="Google" id="ProtNLM"/>
    </source>
</evidence>
<accession>A0A2A4AH55</accession>
<evidence type="ECO:0000313" key="2">
    <source>
        <dbReference type="Proteomes" id="UP000218690"/>
    </source>
</evidence>
<proteinExistence type="predicted"/>
<dbReference type="Proteomes" id="UP000218690">
    <property type="component" value="Unassembled WGS sequence"/>
</dbReference>
<sequence length="79" mass="8743">MEPPRYRFRAGALDHIMRTRRLDTDEQLAAAIGVKSEDLPRLRAGAMVTARLALKVAALQGDSNYLSGYFDPVFDYAAA</sequence>
<dbReference type="AlphaFoldDB" id="A0A2A4AH55"/>
<comment type="caution">
    <text evidence="1">The sequence shown here is derived from an EMBL/GenBank/DDBJ whole genome shotgun (WGS) entry which is preliminary data.</text>
</comment>
<reference evidence="1 2" key="1">
    <citation type="submission" date="2017-09" db="EMBL/GenBank/DDBJ databases">
        <title>Draft Genome Sequence of Corynebacterium accolens AH4003.</title>
        <authorList>
            <person name="Chen Y."/>
            <person name="Oosthuysen W.F."/>
            <person name="Kelley S."/>
            <person name="Horswill A."/>
        </authorList>
    </citation>
    <scope>NUCLEOTIDE SEQUENCE [LARGE SCALE GENOMIC DNA]</scope>
    <source>
        <strain evidence="1 2">AH4003</strain>
    </source>
</reference>